<dbReference type="InterPro" id="IPR013762">
    <property type="entry name" value="Integrase-like_cat_sf"/>
</dbReference>
<reference evidence="3 4" key="1">
    <citation type="submission" date="2024-08" db="EMBL/GenBank/DDBJ databases">
        <title>Whole-genome sequencing of halo(alkali)philic microorganisms from hypersaline lakes.</title>
        <authorList>
            <person name="Sorokin D.Y."/>
            <person name="Merkel A.Y."/>
            <person name="Messina E."/>
            <person name="Yakimov M."/>
        </authorList>
    </citation>
    <scope>NUCLEOTIDE SEQUENCE [LARGE SCALE GENOMIC DNA]</scope>
    <source>
        <strain evidence="3 4">AB-hyl4</strain>
    </source>
</reference>
<dbReference type="PANTHER" id="PTHR30349:SF64">
    <property type="entry name" value="PROPHAGE INTEGRASE INTD-RELATED"/>
    <property type="match status" value="1"/>
</dbReference>
<accession>A0ABV4U5L2</accession>
<dbReference type="PANTHER" id="PTHR30349">
    <property type="entry name" value="PHAGE INTEGRASE-RELATED"/>
    <property type="match status" value="1"/>
</dbReference>
<dbReference type="EMBL" id="JBGUBD010000004">
    <property type="protein sequence ID" value="MFA9478218.1"/>
    <property type="molecule type" value="Genomic_DNA"/>
</dbReference>
<sequence>MTAARTNTLPKLRRQKEKGRPDRAFVVLNGRKIACGRWGTPQAHQRYDRAIVEWLAGGRQLPIEVDQQVTVAILIDRFLAHAQEHYRRRDGSVTNEYGTYERAAWPLLALYADLAVQDFTPRCLRAVRQKMINAGWSRPHINSQIRRLRHVFRWGSAQELLPAPIHSALSNVEPLQQHRSNAPETDPVTPVSDAVVEATLPNLTPTLQAMVNLQRYTGMRPAELCELTTDMIDTSGDVWVANYDDHKTAHRGRRRMVFIRPQAQKVLAPWLHRDLAAPVFSPRQSERERLEAMRSQRKTPLTCGNGPGDNRVSKPRCAPADKWTTQSYGRAIQRACDEAFPPPEHLARRRVKGEGRKSERWETRGEWRGRLSQEGLLNELTPWQKAHRWAPNQLRHSYATRVRREHGLEAAQVLLGHAKADVTQVYAERDLQKALSVAREVG</sequence>
<evidence type="ECO:0000256" key="1">
    <source>
        <dbReference type="ARBA" id="ARBA00023172"/>
    </source>
</evidence>
<dbReference type="RefSeq" id="WP_425345142.1">
    <property type="nucleotide sequence ID" value="NZ_JBGUBD010000004.1"/>
</dbReference>
<dbReference type="SUPFAM" id="SSF56349">
    <property type="entry name" value="DNA breaking-rejoining enzymes"/>
    <property type="match status" value="1"/>
</dbReference>
<evidence type="ECO:0000313" key="4">
    <source>
        <dbReference type="Proteomes" id="UP001575105"/>
    </source>
</evidence>
<dbReference type="InterPro" id="IPR050090">
    <property type="entry name" value="Tyrosine_recombinase_XerCD"/>
</dbReference>
<feature type="region of interest" description="Disordered" evidence="2">
    <location>
        <begin position="292"/>
        <end position="320"/>
    </location>
</feature>
<keyword evidence="4" id="KW-1185">Reference proteome</keyword>
<proteinExistence type="predicted"/>
<evidence type="ECO:0000313" key="3">
    <source>
        <dbReference type="EMBL" id="MFA9478218.1"/>
    </source>
</evidence>
<comment type="caution">
    <text evidence="3">The sequence shown here is derived from an EMBL/GenBank/DDBJ whole genome shotgun (WGS) entry which is preliminary data.</text>
</comment>
<name>A0ABV4U5L2_9BACT</name>
<keyword evidence="1" id="KW-0233">DNA recombination</keyword>
<organism evidence="3 4">
    <name type="scientific">Natronomicrosphaera hydrolytica</name>
    <dbReference type="NCBI Taxonomy" id="3242702"/>
    <lineage>
        <taxon>Bacteria</taxon>
        <taxon>Pseudomonadati</taxon>
        <taxon>Planctomycetota</taxon>
        <taxon>Phycisphaerae</taxon>
        <taxon>Phycisphaerales</taxon>
        <taxon>Phycisphaeraceae</taxon>
        <taxon>Natronomicrosphaera</taxon>
    </lineage>
</organism>
<dbReference type="InterPro" id="IPR011010">
    <property type="entry name" value="DNA_brk_join_enz"/>
</dbReference>
<dbReference type="Gene3D" id="1.10.443.10">
    <property type="entry name" value="Intergrase catalytic core"/>
    <property type="match status" value="1"/>
</dbReference>
<dbReference type="Proteomes" id="UP001575105">
    <property type="component" value="Unassembled WGS sequence"/>
</dbReference>
<evidence type="ECO:0000256" key="2">
    <source>
        <dbReference type="SAM" id="MobiDB-lite"/>
    </source>
</evidence>
<gene>
    <name evidence="3" type="ORF">ACERK3_07905</name>
</gene>
<protein>
    <submittedName>
        <fullName evidence="3">Tyrosine-type recombinase/integrase</fullName>
    </submittedName>
</protein>